<reference evidence="1 2" key="1">
    <citation type="journal article" date="2023" name="Mol. Biol. Evol.">
        <title>Genomics of Secondarily Temperate Adaptation in the Only Non-Antarctic Icefish.</title>
        <authorList>
            <person name="Rivera-Colon A.G."/>
            <person name="Rayamajhi N."/>
            <person name="Minhas B.F."/>
            <person name="Madrigal G."/>
            <person name="Bilyk K.T."/>
            <person name="Yoon V."/>
            <person name="Hune M."/>
            <person name="Gregory S."/>
            <person name="Cheng C.H.C."/>
            <person name="Catchen J.M."/>
        </authorList>
    </citation>
    <scope>NUCLEOTIDE SEQUENCE [LARGE SCALE GENOMIC DNA]</scope>
    <source>
        <strain evidence="1">JC2023a</strain>
    </source>
</reference>
<name>A0AAN8BF23_9TELE</name>
<comment type="caution">
    <text evidence="1">The sequence shown here is derived from an EMBL/GenBank/DDBJ whole genome shotgun (WGS) entry which is preliminary data.</text>
</comment>
<organism evidence="1 2">
    <name type="scientific">Champsocephalus esox</name>
    <name type="common">pike icefish</name>
    <dbReference type="NCBI Taxonomy" id="159716"/>
    <lineage>
        <taxon>Eukaryota</taxon>
        <taxon>Metazoa</taxon>
        <taxon>Chordata</taxon>
        <taxon>Craniata</taxon>
        <taxon>Vertebrata</taxon>
        <taxon>Euteleostomi</taxon>
        <taxon>Actinopterygii</taxon>
        <taxon>Neopterygii</taxon>
        <taxon>Teleostei</taxon>
        <taxon>Neoteleostei</taxon>
        <taxon>Acanthomorphata</taxon>
        <taxon>Eupercaria</taxon>
        <taxon>Perciformes</taxon>
        <taxon>Notothenioidei</taxon>
        <taxon>Channichthyidae</taxon>
        <taxon>Champsocephalus</taxon>
    </lineage>
</organism>
<proteinExistence type="predicted"/>
<dbReference type="AlphaFoldDB" id="A0AAN8BF23"/>
<sequence>MVGCFSCWAMSSSPAPPRHAADHLPKLVPRVRAKACSIGPALRHTVPSCSRWCQALNPAADVTYSDKRESHQ</sequence>
<evidence type="ECO:0000313" key="2">
    <source>
        <dbReference type="Proteomes" id="UP001335648"/>
    </source>
</evidence>
<keyword evidence="2" id="KW-1185">Reference proteome</keyword>
<dbReference type="EMBL" id="JAULUE010002061">
    <property type="protein sequence ID" value="KAK5883319.1"/>
    <property type="molecule type" value="Genomic_DNA"/>
</dbReference>
<gene>
    <name evidence="1" type="ORF">CesoFtcFv8_019659</name>
</gene>
<protein>
    <submittedName>
        <fullName evidence="1">Uncharacterized protein</fullName>
    </submittedName>
</protein>
<accession>A0AAN8BF23</accession>
<evidence type="ECO:0000313" key="1">
    <source>
        <dbReference type="EMBL" id="KAK5883319.1"/>
    </source>
</evidence>
<dbReference type="Proteomes" id="UP001335648">
    <property type="component" value="Unassembled WGS sequence"/>
</dbReference>